<dbReference type="Gene3D" id="4.10.240.10">
    <property type="entry name" value="Zn(2)-C6 fungal-type DNA-binding domain"/>
    <property type="match status" value="1"/>
</dbReference>
<protein>
    <submittedName>
        <fullName evidence="10">Fungal-specific transcription factor</fullName>
    </submittedName>
</protein>
<keyword evidence="3" id="KW-0862">Zinc</keyword>
<dbReference type="InterPro" id="IPR051615">
    <property type="entry name" value="Transcr_Regulatory_Elem"/>
</dbReference>
<gene>
    <name evidence="10" type="ORF">B0T10DRAFT_470907</name>
</gene>
<dbReference type="PANTHER" id="PTHR31313:SF83">
    <property type="entry name" value="ZN(II)2CYS6 TRANSCRIPTION FACTOR (EUROFUNG)"/>
    <property type="match status" value="1"/>
</dbReference>
<accession>A0A9P8WJ22</accession>
<evidence type="ECO:0000256" key="1">
    <source>
        <dbReference type="ARBA" id="ARBA00004123"/>
    </source>
</evidence>
<organism evidence="10 11">
    <name type="scientific">Thelonectria olida</name>
    <dbReference type="NCBI Taxonomy" id="1576542"/>
    <lineage>
        <taxon>Eukaryota</taxon>
        <taxon>Fungi</taxon>
        <taxon>Dikarya</taxon>
        <taxon>Ascomycota</taxon>
        <taxon>Pezizomycotina</taxon>
        <taxon>Sordariomycetes</taxon>
        <taxon>Hypocreomycetidae</taxon>
        <taxon>Hypocreales</taxon>
        <taxon>Nectriaceae</taxon>
        <taxon>Thelonectria</taxon>
    </lineage>
</organism>
<dbReference type="InterPro" id="IPR007219">
    <property type="entry name" value="XnlR_reg_dom"/>
</dbReference>
<evidence type="ECO:0000256" key="5">
    <source>
        <dbReference type="ARBA" id="ARBA00023125"/>
    </source>
</evidence>
<dbReference type="GO" id="GO:0000981">
    <property type="term" value="F:DNA-binding transcription factor activity, RNA polymerase II-specific"/>
    <property type="evidence" value="ECO:0007669"/>
    <property type="project" value="InterPro"/>
</dbReference>
<evidence type="ECO:0000259" key="9">
    <source>
        <dbReference type="PROSITE" id="PS50048"/>
    </source>
</evidence>
<evidence type="ECO:0000256" key="6">
    <source>
        <dbReference type="ARBA" id="ARBA00023163"/>
    </source>
</evidence>
<evidence type="ECO:0000313" key="10">
    <source>
        <dbReference type="EMBL" id="KAH6900508.1"/>
    </source>
</evidence>
<dbReference type="InterPro" id="IPR001138">
    <property type="entry name" value="Zn2Cys6_DnaBD"/>
</dbReference>
<feature type="region of interest" description="Disordered" evidence="8">
    <location>
        <begin position="145"/>
        <end position="175"/>
    </location>
</feature>
<keyword evidence="11" id="KW-1185">Reference proteome</keyword>
<keyword evidence="5" id="KW-0238">DNA-binding</keyword>
<sequence>MAGSKPARPSRSPRANTARTKYVAKACQDCRRRRVKCDGKKPSCSPCLDRELDCVYTTEQDYRGTAPRSFVRLLQARIRTLERILQLHSIDVEQAVAHLAAEDVGTDLHDVEGALSVDEALNFDRDGQARYFGSTSGRLVFSDSRSAGTEVSKTSDVHGNDRPIPSPHAHKVPSTVSPTEHAVSKELESHLLSLYFAWEQPWVQCVDESLFRDSKNRGGRYFSPLLLNCILAVASRYSDRADVRLDPNDPNTAGQMFLDAAEGLLLVDLKYPSITTIQALAILGTVYVAIGCDAAGWLHQGMAVQMALDMGLNLDSKGVAHSNQISSDEARLRRQIYWALYCIDKLFASYTGRVCTMLDFQAAVSLPISPKELSSKDETTHSSLLVTFQCALITQCQILERVLLNLYAPKSPRHELPKKTFFESCLLTLKGWYYDLSPQLKPSRQEGGTELPQAYTLRMVYHTSIILLTKPFLPKRAALASRSKAGERAEDEEQVGFGERVQAICLEAAKEICALGEEYRRAFGSFRQSPITATHCTLSAALVILQAKSWREPNDGFENAIESCIRTLKELSDSWTPPRRFHHNLLKLIEASEGGPLKATSALHLAKGSDGEGRIGQHAVEAVGDDIPGPQSEERGLSDQASFLDEQSTNLGIQWDGTTGSQSIFDMQFWSGFRWDSDWDPLLTDDGSLDIVEHIEQ</sequence>
<keyword evidence="2" id="KW-0479">Metal-binding</keyword>
<evidence type="ECO:0000313" key="11">
    <source>
        <dbReference type="Proteomes" id="UP000777438"/>
    </source>
</evidence>
<dbReference type="OrthoDB" id="2154091at2759"/>
<dbReference type="EMBL" id="JAGPYM010000001">
    <property type="protein sequence ID" value="KAH6900508.1"/>
    <property type="molecule type" value="Genomic_DNA"/>
</dbReference>
<dbReference type="GO" id="GO:0008270">
    <property type="term" value="F:zinc ion binding"/>
    <property type="evidence" value="ECO:0007669"/>
    <property type="project" value="InterPro"/>
</dbReference>
<dbReference type="CDD" id="cd14723">
    <property type="entry name" value="ZIP_Ppr1"/>
    <property type="match status" value="1"/>
</dbReference>
<keyword evidence="6" id="KW-0804">Transcription</keyword>
<dbReference type="Pfam" id="PF04082">
    <property type="entry name" value="Fungal_trans"/>
    <property type="match status" value="1"/>
</dbReference>
<evidence type="ECO:0000256" key="2">
    <source>
        <dbReference type="ARBA" id="ARBA00022723"/>
    </source>
</evidence>
<evidence type="ECO:0000256" key="7">
    <source>
        <dbReference type="ARBA" id="ARBA00023242"/>
    </source>
</evidence>
<evidence type="ECO:0000256" key="8">
    <source>
        <dbReference type="SAM" id="MobiDB-lite"/>
    </source>
</evidence>
<dbReference type="AlphaFoldDB" id="A0A9P8WJ22"/>
<dbReference type="InterPro" id="IPR036864">
    <property type="entry name" value="Zn2-C6_fun-type_DNA-bd_sf"/>
</dbReference>
<keyword evidence="4" id="KW-0805">Transcription regulation</keyword>
<feature type="domain" description="Zn(2)-C6 fungal-type" evidence="9">
    <location>
        <begin position="26"/>
        <end position="56"/>
    </location>
</feature>
<dbReference type="SUPFAM" id="SSF57701">
    <property type="entry name" value="Zn2/Cys6 DNA-binding domain"/>
    <property type="match status" value="1"/>
</dbReference>
<dbReference type="PANTHER" id="PTHR31313">
    <property type="entry name" value="TY1 ENHANCER ACTIVATOR"/>
    <property type="match status" value="1"/>
</dbReference>
<dbReference type="GO" id="GO:0006351">
    <property type="term" value="P:DNA-templated transcription"/>
    <property type="evidence" value="ECO:0007669"/>
    <property type="project" value="InterPro"/>
</dbReference>
<evidence type="ECO:0000256" key="4">
    <source>
        <dbReference type="ARBA" id="ARBA00023015"/>
    </source>
</evidence>
<dbReference type="SMART" id="SM00906">
    <property type="entry name" value="Fungal_trans"/>
    <property type="match status" value="1"/>
</dbReference>
<comment type="subcellular location">
    <subcellularLocation>
        <location evidence="1">Nucleus</location>
    </subcellularLocation>
</comment>
<proteinExistence type="predicted"/>
<dbReference type="CDD" id="cd12148">
    <property type="entry name" value="fungal_TF_MHR"/>
    <property type="match status" value="1"/>
</dbReference>
<dbReference type="Proteomes" id="UP000777438">
    <property type="component" value="Unassembled WGS sequence"/>
</dbReference>
<dbReference type="Pfam" id="PF00172">
    <property type="entry name" value="Zn_clus"/>
    <property type="match status" value="1"/>
</dbReference>
<dbReference type="PROSITE" id="PS00463">
    <property type="entry name" value="ZN2_CY6_FUNGAL_1"/>
    <property type="match status" value="1"/>
</dbReference>
<dbReference type="GO" id="GO:0005634">
    <property type="term" value="C:nucleus"/>
    <property type="evidence" value="ECO:0007669"/>
    <property type="project" value="UniProtKB-SubCell"/>
</dbReference>
<reference evidence="10 11" key="1">
    <citation type="journal article" date="2021" name="Nat. Commun.">
        <title>Genetic determinants of endophytism in the Arabidopsis root mycobiome.</title>
        <authorList>
            <person name="Mesny F."/>
            <person name="Miyauchi S."/>
            <person name="Thiergart T."/>
            <person name="Pickel B."/>
            <person name="Atanasova L."/>
            <person name="Karlsson M."/>
            <person name="Huettel B."/>
            <person name="Barry K.W."/>
            <person name="Haridas S."/>
            <person name="Chen C."/>
            <person name="Bauer D."/>
            <person name="Andreopoulos W."/>
            <person name="Pangilinan J."/>
            <person name="LaButti K."/>
            <person name="Riley R."/>
            <person name="Lipzen A."/>
            <person name="Clum A."/>
            <person name="Drula E."/>
            <person name="Henrissat B."/>
            <person name="Kohler A."/>
            <person name="Grigoriev I.V."/>
            <person name="Martin F.M."/>
            <person name="Hacquard S."/>
        </authorList>
    </citation>
    <scope>NUCLEOTIDE SEQUENCE [LARGE SCALE GENOMIC DNA]</scope>
    <source>
        <strain evidence="10 11">MPI-CAGE-CH-0241</strain>
    </source>
</reference>
<dbReference type="PROSITE" id="PS50048">
    <property type="entry name" value="ZN2_CY6_FUNGAL_2"/>
    <property type="match status" value="1"/>
</dbReference>
<dbReference type="SMART" id="SM00066">
    <property type="entry name" value="GAL4"/>
    <property type="match status" value="1"/>
</dbReference>
<evidence type="ECO:0000256" key="3">
    <source>
        <dbReference type="ARBA" id="ARBA00022833"/>
    </source>
</evidence>
<dbReference type="GO" id="GO:0003677">
    <property type="term" value="F:DNA binding"/>
    <property type="evidence" value="ECO:0007669"/>
    <property type="project" value="UniProtKB-KW"/>
</dbReference>
<dbReference type="CDD" id="cd00067">
    <property type="entry name" value="GAL4"/>
    <property type="match status" value="1"/>
</dbReference>
<keyword evidence="7" id="KW-0539">Nucleus</keyword>
<name>A0A9P8WJ22_9HYPO</name>
<comment type="caution">
    <text evidence="10">The sequence shown here is derived from an EMBL/GenBank/DDBJ whole genome shotgun (WGS) entry which is preliminary data.</text>
</comment>